<protein>
    <submittedName>
        <fullName evidence="1">Uncharacterized protein</fullName>
    </submittedName>
</protein>
<accession>A0ABU4J277</accession>
<sequence length="40" mass="4576">MNTRHLVGEITEMIMGAAEQEKVDMNFGYTAIQVMKEETE</sequence>
<dbReference type="Proteomes" id="UP001284771">
    <property type="component" value="Unassembled WGS sequence"/>
</dbReference>
<keyword evidence="2" id="KW-1185">Reference proteome</keyword>
<gene>
    <name evidence="1" type="ORF">RIB56_03060</name>
</gene>
<dbReference type="EMBL" id="JAWUZT010000005">
    <property type="protein sequence ID" value="MDW8515099.1"/>
    <property type="molecule type" value="Genomic_DNA"/>
</dbReference>
<evidence type="ECO:0000313" key="2">
    <source>
        <dbReference type="Proteomes" id="UP001284771"/>
    </source>
</evidence>
<evidence type="ECO:0000313" key="1">
    <source>
        <dbReference type="EMBL" id="MDW8515099.1"/>
    </source>
</evidence>
<comment type="caution">
    <text evidence="1">The sequence shown here is derived from an EMBL/GenBank/DDBJ whole genome shotgun (WGS) entry which is preliminary data.</text>
</comment>
<organism evidence="1 2">
    <name type="scientific">Priestia flexa</name>
    <dbReference type="NCBI Taxonomy" id="86664"/>
    <lineage>
        <taxon>Bacteria</taxon>
        <taxon>Bacillati</taxon>
        <taxon>Bacillota</taxon>
        <taxon>Bacilli</taxon>
        <taxon>Bacillales</taxon>
        <taxon>Bacillaceae</taxon>
        <taxon>Priestia</taxon>
    </lineage>
</organism>
<proteinExistence type="predicted"/>
<name>A0ABU4J277_9BACI</name>
<reference evidence="2" key="1">
    <citation type="submission" date="2023-07" db="EMBL/GenBank/DDBJ databases">
        <title>Draft genomic sequences of Priestia flexa CCM isolated from the soil of an abandoned mine contaminated by free cyanide in the high Andean zone of Tacna, Peru.</title>
        <authorList>
            <person name="Caceda Quiroz C.J."/>
            <person name="Maraza Chooque G.J."/>
            <person name="Fora Quispe G.L."/>
            <person name="Carpio Mamani M."/>
        </authorList>
    </citation>
    <scope>NUCLEOTIDE SEQUENCE [LARGE SCALE GENOMIC DNA]</scope>
    <source>
        <strain evidence="2">CCM</strain>
    </source>
</reference>
<dbReference type="RefSeq" id="WP_318757191.1">
    <property type="nucleotide sequence ID" value="NZ_JAWUZT010000005.1"/>
</dbReference>